<name>A0A6J5MEK9_9CAUD</name>
<evidence type="ECO:0000313" key="3">
    <source>
        <dbReference type="EMBL" id="CAB4190355.1"/>
    </source>
</evidence>
<accession>A0A6J5MEK9</accession>
<evidence type="ECO:0000313" key="1">
    <source>
        <dbReference type="EMBL" id="CAB4144611.1"/>
    </source>
</evidence>
<dbReference type="EMBL" id="LR797152">
    <property type="protein sequence ID" value="CAB4190355.1"/>
    <property type="molecule type" value="Genomic_DNA"/>
</dbReference>
<sequence length="54" mass="6067">MRGWILLVVVASLAFAGVVCEARSVVRERTVVRRPVVVLERPPVTTRVVVRGRR</sequence>
<reference evidence="1" key="1">
    <citation type="submission" date="2020-04" db="EMBL/GenBank/DDBJ databases">
        <authorList>
            <person name="Chiriac C."/>
            <person name="Salcher M."/>
            <person name="Ghai R."/>
            <person name="Kavagutti S V."/>
        </authorList>
    </citation>
    <scope>NUCLEOTIDE SEQUENCE</scope>
</reference>
<evidence type="ECO:0000313" key="2">
    <source>
        <dbReference type="EMBL" id="CAB4180736.1"/>
    </source>
</evidence>
<gene>
    <name evidence="2" type="ORF">UFOVP1045_99</name>
    <name evidence="3" type="ORF">UFOVP1194_53</name>
    <name evidence="4" type="ORF">UFOVP1641_49</name>
    <name evidence="1" type="ORF">UFOVP466_52</name>
</gene>
<dbReference type="EMBL" id="LR796996">
    <property type="protein sequence ID" value="CAB4180736.1"/>
    <property type="molecule type" value="Genomic_DNA"/>
</dbReference>
<organism evidence="1">
    <name type="scientific">uncultured Caudovirales phage</name>
    <dbReference type="NCBI Taxonomy" id="2100421"/>
    <lineage>
        <taxon>Viruses</taxon>
        <taxon>Duplodnaviria</taxon>
        <taxon>Heunggongvirae</taxon>
        <taxon>Uroviricota</taxon>
        <taxon>Caudoviricetes</taxon>
        <taxon>Peduoviridae</taxon>
        <taxon>Maltschvirus</taxon>
        <taxon>Maltschvirus maltsch</taxon>
    </lineage>
</organism>
<proteinExistence type="predicted"/>
<protein>
    <submittedName>
        <fullName evidence="1">Uncharacterized protein</fullName>
    </submittedName>
</protein>
<dbReference type="EMBL" id="LR796439">
    <property type="protein sequence ID" value="CAB4144611.1"/>
    <property type="molecule type" value="Genomic_DNA"/>
</dbReference>
<dbReference type="EMBL" id="LR797505">
    <property type="protein sequence ID" value="CAB4221812.1"/>
    <property type="molecule type" value="Genomic_DNA"/>
</dbReference>
<evidence type="ECO:0000313" key="4">
    <source>
        <dbReference type="EMBL" id="CAB4221812.1"/>
    </source>
</evidence>